<dbReference type="SUPFAM" id="SSF47413">
    <property type="entry name" value="lambda repressor-like DNA-binding domains"/>
    <property type="match status" value="1"/>
</dbReference>
<protein>
    <submittedName>
        <fullName evidence="2">Helix-turn-helix transcriptional regulator</fullName>
    </submittedName>
</protein>
<evidence type="ECO:0000259" key="1">
    <source>
        <dbReference type="PROSITE" id="PS50943"/>
    </source>
</evidence>
<dbReference type="Proteomes" id="UP000591626">
    <property type="component" value="Unassembled WGS sequence"/>
</dbReference>
<comment type="caution">
    <text evidence="2">The sequence shown here is derived from an EMBL/GenBank/DDBJ whole genome shotgun (WGS) entry which is preliminary data.</text>
</comment>
<dbReference type="AlphaFoldDB" id="A0AAP7CDI1"/>
<sequence>MTHGEMSIGERVIAARHAVGMTQRDLAEVSGLSQPTIQRVETGAREPSPLQLSALAFGCGVSPEALRGSDSAHVSALVAGRTDDAGSEELADYLLFALEMACELDELGVPDQP</sequence>
<reference evidence="2 3" key="1">
    <citation type="submission" date="2020-03" db="EMBL/GenBank/DDBJ databases">
        <title>Draft genome sequences of bacterial isolates from the female urobiome.</title>
        <authorList>
            <person name="Miller-Ensminger T."/>
            <person name="Wolfe A.J."/>
            <person name="Putonti C."/>
        </authorList>
    </citation>
    <scope>NUCLEOTIDE SEQUENCE [LARGE SCALE GENOMIC DNA]</scope>
    <source>
        <strain evidence="2 3">UMB8490</strain>
    </source>
</reference>
<evidence type="ECO:0000313" key="3">
    <source>
        <dbReference type="Proteomes" id="UP000591626"/>
    </source>
</evidence>
<proteinExistence type="predicted"/>
<dbReference type="InterPro" id="IPR010982">
    <property type="entry name" value="Lambda_DNA-bd_dom_sf"/>
</dbReference>
<dbReference type="CDD" id="cd00093">
    <property type="entry name" value="HTH_XRE"/>
    <property type="match status" value="1"/>
</dbReference>
<dbReference type="EMBL" id="JAAUVV010000032">
    <property type="protein sequence ID" value="NJJ04921.1"/>
    <property type="molecule type" value="Genomic_DNA"/>
</dbReference>
<gene>
    <name evidence="2" type="ORF">HC138_11300</name>
</gene>
<dbReference type="SMART" id="SM00530">
    <property type="entry name" value="HTH_XRE"/>
    <property type="match status" value="1"/>
</dbReference>
<dbReference type="InterPro" id="IPR001387">
    <property type="entry name" value="Cro/C1-type_HTH"/>
</dbReference>
<dbReference type="GO" id="GO:0003677">
    <property type="term" value="F:DNA binding"/>
    <property type="evidence" value="ECO:0007669"/>
    <property type="project" value="InterPro"/>
</dbReference>
<feature type="domain" description="HTH cro/C1-type" evidence="1">
    <location>
        <begin position="12"/>
        <end position="66"/>
    </location>
</feature>
<name>A0AAP7CDI1_9CORY</name>
<dbReference type="Pfam" id="PF01381">
    <property type="entry name" value="HTH_3"/>
    <property type="match status" value="1"/>
</dbReference>
<accession>A0AAP7CDI1</accession>
<dbReference type="Gene3D" id="1.10.260.40">
    <property type="entry name" value="lambda repressor-like DNA-binding domains"/>
    <property type="match status" value="1"/>
</dbReference>
<dbReference type="PROSITE" id="PS50943">
    <property type="entry name" value="HTH_CROC1"/>
    <property type="match status" value="1"/>
</dbReference>
<organism evidence="2 3">
    <name type="scientific">Corynebacterium coyleae</name>
    <dbReference type="NCBI Taxonomy" id="53374"/>
    <lineage>
        <taxon>Bacteria</taxon>
        <taxon>Bacillati</taxon>
        <taxon>Actinomycetota</taxon>
        <taxon>Actinomycetes</taxon>
        <taxon>Mycobacteriales</taxon>
        <taxon>Corynebacteriaceae</taxon>
        <taxon>Corynebacterium</taxon>
    </lineage>
</organism>
<evidence type="ECO:0000313" key="2">
    <source>
        <dbReference type="EMBL" id="NJJ04921.1"/>
    </source>
</evidence>